<evidence type="ECO:0000256" key="7">
    <source>
        <dbReference type="ARBA" id="ARBA00049442"/>
    </source>
</evidence>
<evidence type="ECO:0000256" key="8">
    <source>
        <dbReference type="HAMAP-Rule" id="MF_00222"/>
    </source>
</evidence>
<gene>
    <name evidence="8" type="primary">aroE</name>
    <name evidence="12" type="ORF">SAMN05216238_102211</name>
</gene>
<proteinExistence type="inferred from homology"/>
<keyword evidence="4 8" id="KW-0521">NADP</keyword>
<sequence>MHYKLGLVGYPVTNSLSPWIHEQFLKKAGLTGSYSLLEIEPNESFENELDRIKKNHFDGFNVTVPYKKQIIPFLDDLDDAARMIGAVNTVVQQNGKWIGYNTDSTGFVTSLRREHPSIFQDKQCHILIIGAGGAARGIFYGLAEAGFSQIDIANRTQSAAENIVSTGKQKTETSILSLKEAEAKLNAYDLIIQTTNVGMKPNINEAIISLDRIHNASIVSDIVYQPIETKFLLEASQKGAAVHYGHTMLLYQAQYAFEIWTSKKVPADALKQPLQSILEGR</sequence>
<dbReference type="Pfam" id="PF18317">
    <property type="entry name" value="SDH_C"/>
    <property type="match status" value="1"/>
</dbReference>
<keyword evidence="5 8" id="KW-0560">Oxidoreductase</keyword>
<feature type="domain" description="Shikimate dehydrogenase substrate binding N-terminal" evidence="10">
    <location>
        <begin position="7"/>
        <end position="90"/>
    </location>
</feature>
<dbReference type="AlphaFoldDB" id="A0A1I1TC58"/>
<evidence type="ECO:0000256" key="6">
    <source>
        <dbReference type="ARBA" id="ARBA00023141"/>
    </source>
</evidence>
<dbReference type="SUPFAM" id="SSF53223">
    <property type="entry name" value="Aminoacid dehydrogenase-like, N-terminal domain"/>
    <property type="match status" value="1"/>
</dbReference>
<reference evidence="13" key="1">
    <citation type="submission" date="2016-10" db="EMBL/GenBank/DDBJ databases">
        <authorList>
            <person name="Varghese N."/>
            <person name="Submissions S."/>
        </authorList>
    </citation>
    <scope>NUCLEOTIDE SEQUENCE [LARGE SCALE GENOMIC DNA]</scope>
    <source>
        <strain evidence="13">DSM 22530</strain>
    </source>
</reference>
<evidence type="ECO:0000313" key="12">
    <source>
        <dbReference type="EMBL" id="SFD56169.1"/>
    </source>
</evidence>
<dbReference type="GO" id="GO:0050661">
    <property type="term" value="F:NADP binding"/>
    <property type="evidence" value="ECO:0007669"/>
    <property type="project" value="InterPro"/>
</dbReference>
<feature type="binding site" evidence="8">
    <location>
        <position position="245"/>
    </location>
    <ligand>
        <name>NADP(+)</name>
        <dbReference type="ChEBI" id="CHEBI:58349"/>
    </ligand>
</feature>
<feature type="domain" description="Quinate/shikimate 5-dehydrogenase/glutamyl-tRNA reductase" evidence="9">
    <location>
        <begin position="121"/>
        <end position="196"/>
    </location>
</feature>
<feature type="binding site" evidence="8">
    <location>
        <begin position="15"/>
        <end position="17"/>
    </location>
    <ligand>
        <name>shikimate</name>
        <dbReference type="ChEBI" id="CHEBI:36208"/>
    </ligand>
</feature>
<dbReference type="GO" id="GO:0009423">
    <property type="term" value="P:chorismate biosynthetic process"/>
    <property type="evidence" value="ECO:0007669"/>
    <property type="project" value="UniProtKB-UniRule"/>
</dbReference>
<accession>A0A1I1TC58</accession>
<dbReference type="InterPro" id="IPR011342">
    <property type="entry name" value="Shikimate_DH"/>
</dbReference>
<dbReference type="GO" id="GO:0008652">
    <property type="term" value="P:amino acid biosynthetic process"/>
    <property type="evidence" value="ECO:0007669"/>
    <property type="project" value="UniProtKB-KW"/>
</dbReference>
<feature type="binding site" evidence="8">
    <location>
        <begin position="130"/>
        <end position="134"/>
    </location>
    <ligand>
        <name>NADP(+)</name>
        <dbReference type="ChEBI" id="CHEBI:58349"/>
    </ligand>
</feature>
<comment type="pathway">
    <text evidence="1 8">Metabolic intermediate biosynthesis; chorismate biosynthesis; chorismate from D-erythrose 4-phosphate and phosphoenolpyruvate: step 4/7.</text>
</comment>
<name>A0A1I1TC58_9BACI</name>
<feature type="binding site" evidence="8">
    <location>
        <position position="103"/>
    </location>
    <ligand>
        <name>shikimate</name>
        <dbReference type="ChEBI" id="CHEBI:36208"/>
    </ligand>
</feature>
<dbReference type="STRING" id="640948.SAMN05216238_102211"/>
<evidence type="ECO:0000256" key="5">
    <source>
        <dbReference type="ARBA" id="ARBA00023002"/>
    </source>
</evidence>
<dbReference type="Pfam" id="PF08501">
    <property type="entry name" value="Shikimate_dh_N"/>
    <property type="match status" value="1"/>
</dbReference>
<dbReference type="Proteomes" id="UP000199474">
    <property type="component" value="Unassembled WGS sequence"/>
</dbReference>
<dbReference type="Gene3D" id="3.40.50.10860">
    <property type="entry name" value="Leucine Dehydrogenase, chain A, domain 1"/>
    <property type="match status" value="1"/>
</dbReference>
<dbReference type="GO" id="GO:0004764">
    <property type="term" value="F:shikimate 3-dehydrogenase (NADP+) activity"/>
    <property type="evidence" value="ECO:0007669"/>
    <property type="project" value="UniProtKB-UniRule"/>
</dbReference>
<dbReference type="GO" id="GO:0009073">
    <property type="term" value="P:aromatic amino acid family biosynthetic process"/>
    <property type="evidence" value="ECO:0007669"/>
    <property type="project" value="UniProtKB-KW"/>
</dbReference>
<keyword evidence="6 8" id="KW-0057">Aromatic amino acid biosynthesis</keyword>
<comment type="similarity">
    <text evidence="8">Belongs to the shikimate dehydrogenase family.</text>
</comment>
<dbReference type="Pfam" id="PF01488">
    <property type="entry name" value="Shikimate_DH"/>
    <property type="match status" value="1"/>
</dbReference>
<dbReference type="GO" id="GO:0019632">
    <property type="term" value="P:shikimate metabolic process"/>
    <property type="evidence" value="ECO:0007669"/>
    <property type="project" value="InterPro"/>
</dbReference>
<evidence type="ECO:0000313" key="13">
    <source>
        <dbReference type="Proteomes" id="UP000199474"/>
    </source>
</evidence>
<dbReference type="InterPro" id="IPR041121">
    <property type="entry name" value="SDH_C"/>
</dbReference>
<dbReference type="Gene3D" id="3.40.50.720">
    <property type="entry name" value="NAD(P)-binding Rossmann-like Domain"/>
    <property type="match status" value="1"/>
</dbReference>
<evidence type="ECO:0000256" key="1">
    <source>
        <dbReference type="ARBA" id="ARBA00004871"/>
    </source>
</evidence>
<dbReference type="PANTHER" id="PTHR21089:SF1">
    <property type="entry name" value="BIFUNCTIONAL 3-DEHYDROQUINATE DEHYDRATASE_SHIKIMATE DEHYDROGENASE, CHLOROPLASTIC"/>
    <property type="match status" value="1"/>
</dbReference>
<evidence type="ECO:0000256" key="3">
    <source>
        <dbReference type="ARBA" id="ARBA00022605"/>
    </source>
</evidence>
<dbReference type="UniPathway" id="UPA00053">
    <property type="reaction ID" value="UER00087"/>
</dbReference>
<comment type="catalytic activity">
    <reaction evidence="7 8">
        <text>shikimate + NADP(+) = 3-dehydroshikimate + NADPH + H(+)</text>
        <dbReference type="Rhea" id="RHEA:17737"/>
        <dbReference type="ChEBI" id="CHEBI:15378"/>
        <dbReference type="ChEBI" id="CHEBI:16630"/>
        <dbReference type="ChEBI" id="CHEBI:36208"/>
        <dbReference type="ChEBI" id="CHEBI:57783"/>
        <dbReference type="ChEBI" id="CHEBI:58349"/>
        <dbReference type="EC" id="1.1.1.25"/>
    </reaction>
</comment>
<dbReference type="NCBIfam" id="TIGR00507">
    <property type="entry name" value="aroE"/>
    <property type="match status" value="1"/>
</dbReference>
<comment type="subunit">
    <text evidence="8">Homodimer.</text>
</comment>
<dbReference type="PANTHER" id="PTHR21089">
    <property type="entry name" value="SHIKIMATE DEHYDROGENASE"/>
    <property type="match status" value="1"/>
</dbReference>
<evidence type="ECO:0000259" key="9">
    <source>
        <dbReference type="Pfam" id="PF01488"/>
    </source>
</evidence>
<comment type="function">
    <text evidence="8">Involved in the biosynthesis of the chorismate, which leads to the biosynthesis of aromatic amino acids. Catalyzes the reversible NADPH linked reduction of 3-dehydroshikimate (DHSA) to yield shikimate (SA).</text>
</comment>
<feature type="binding site" evidence="8">
    <location>
        <position position="63"/>
    </location>
    <ligand>
        <name>shikimate</name>
        <dbReference type="ChEBI" id="CHEBI:36208"/>
    </ligand>
</feature>
<dbReference type="GO" id="GO:0005829">
    <property type="term" value="C:cytosol"/>
    <property type="evidence" value="ECO:0007669"/>
    <property type="project" value="TreeGrafter"/>
</dbReference>
<comment type="caution">
    <text evidence="8">Lacks conserved residue(s) required for the propagation of feature annotation.</text>
</comment>
<feature type="domain" description="SDH C-terminal" evidence="11">
    <location>
        <begin position="245"/>
        <end position="272"/>
    </location>
</feature>
<dbReference type="SUPFAM" id="SSF51735">
    <property type="entry name" value="NAD(P)-binding Rossmann-fold domains"/>
    <property type="match status" value="1"/>
</dbReference>
<organism evidence="12 13">
    <name type="scientific">Lentibacillus persicus</name>
    <dbReference type="NCBI Taxonomy" id="640948"/>
    <lineage>
        <taxon>Bacteria</taxon>
        <taxon>Bacillati</taxon>
        <taxon>Bacillota</taxon>
        <taxon>Bacilli</taxon>
        <taxon>Bacillales</taxon>
        <taxon>Bacillaceae</taxon>
        <taxon>Lentibacillus</taxon>
    </lineage>
</organism>
<feature type="binding site" evidence="8">
    <location>
        <position position="79"/>
    </location>
    <ligand>
        <name>NADP(+)</name>
        <dbReference type="ChEBI" id="CHEBI:58349"/>
    </ligand>
</feature>
<dbReference type="InterPro" id="IPR022893">
    <property type="entry name" value="Shikimate_DH_fam"/>
</dbReference>
<keyword evidence="3 8" id="KW-0028">Amino-acid biosynthesis</keyword>
<evidence type="ECO:0000256" key="4">
    <source>
        <dbReference type="ARBA" id="ARBA00022857"/>
    </source>
</evidence>
<dbReference type="InterPro" id="IPR036291">
    <property type="entry name" value="NAD(P)-bd_dom_sf"/>
</dbReference>
<evidence type="ECO:0000259" key="11">
    <source>
        <dbReference type="Pfam" id="PF18317"/>
    </source>
</evidence>
<dbReference type="EC" id="1.1.1.25" evidence="2 8"/>
<evidence type="ECO:0000259" key="10">
    <source>
        <dbReference type="Pfam" id="PF08501"/>
    </source>
</evidence>
<dbReference type="InterPro" id="IPR006151">
    <property type="entry name" value="Shikm_DH/Glu-tRNA_Rdtase"/>
</dbReference>
<feature type="active site" description="Proton acceptor" evidence="8">
    <location>
        <position position="67"/>
    </location>
</feature>
<evidence type="ECO:0000256" key="2">
    <source>
        <dbReference type="ARBA" id="ARBA00012962"/>
    </source>
</evidence>
<keyword evidence="13" id="KW-1185">Reference proteome</keyword>
<protein>
    <recommendedName>
        <fullName evidence="2 8">Shikimate dehydrogenase (NADP(+))</fullName>
        <shortName evidence="8">SDH</shortName>
        <ecNumber evidence="2 8">1.1.1.25</ecNumber>
    </recommendedName>
</protein>
<dbReference type="InterPro" id="IPR046346">
    <property type="entry name" value="Aminoacid_DH-like_N_sf"/>
</dbReference>
<feature type="binding site" evidence="8">
    <location>
        <position position="252"/>
    </location>
    <ligand>
        <name>shikimate</name>
        <dbReference type="ChEBI" id="CHEBI:36208"/>
    </ligand>
</feature>
<dbReference type="RefSeq" id="WP_090081296.1">
    <property type="nucleotide sequence ID" value="NZ_FOMR01000002.1"/>
</dbReference>
<dbReference type="InterPro" id="IPR013708">
    <property type="entry name" value="Shikimate_DH-bd_N"/>
</dbReference>
<dbReference type="HAMAP" id="MF_00222">
    <property type="entry name" value="Shikimate_DH_AroE"/>
    <property type="match status" value="1"/>
</dbReference>
<dbReference type="OrthoDB" id="9792692at2"/>
<feature type="binding site" evidence="8">
    <location>
        <position position="222"/>
    </location>
    <ligand>
        <name>NADP(+)</name>
        <dbReference type="ChEBI" id="CHEBI:58349"/>
    </ligand>
</feature>
<feature type="binding site" evidence="8">
    <location>
        <position position="224"/>
    </location>
    <ligand>
        <name>shikimate</name>
        <dbReference type="ChEBI" id="CHEBI:36208"/>
    </ligand>
</feature>
<dbReference type="EMBL" id="FOMR01000002">
    <property type="protein sequence ID" value="SFD56169.1"/>
    <property type="molecule type" value="Genomic_DNA"/>
</dbReference>
<dbReference type="CDD" id="cd01065">
    <property type="entry name" value="NAD_bind_Shikimate_DH"/>
    <property type="match status" value="1"/>
</dbReference>
<feature type="binding site" evidence="8">
    <location>
        <position position="88"/>
    </location>
    <ligand>
        <name>shikimate</name>
        <dbReference type="ChEBI" id="CHEBI:36208"/>
    </ligand>
</feature>